<keyword evidence="5" id="KW-0547">Nucleotide-binding</keyword>
<keyword evidence="3" id="KW-0597">Phosphoprotein</keyword>
<dbReference type="InterPro" id="IPR036890">
    <property type="entry name" value="HATPase_C_sf"/>
</dbReference>
<sequence>MGRIEAVIEVQRAIERADVAPDSRIADTLEALCGKLGQLSPISVRTALEDVSVTRAMMMPLALIVSELVTNAQKHGFSDGGAGEITVGLASAADNTIQLSVKDTGTGIPDGFDIGKAQGFGIKMLQGQIGQLKGALRVESTASGTLFCVTIPVEAETGKSAAP</sequence>
<dbReference type="PANTHER" id="PTHR41523">
    <property type="entry name" value="TWO-COMPONENT SYSTEM SENSOR PROTEIN"/>
    <property type="match status" value="1"/>
</dbReference>
<evidence type="ECO:0000256" key="6">
    <source>
        <dbReference type="ARBA" id="ARBA00022777"/>
    </source>
</evidence>
<dbReference type="PANTHER" id="PTHR41523:SF8">
    <property type="entry name" value="ETHYLENE RESPONSE SENSOR PROTEIN"/>
    <property type="match status" value="1"/>
</dbReference>
<accession>A0ABY7YSL6</accession>
<dbReference type="PRINTS" id="PR00344">
    <property type="entry name" value="BCTRLSENSOR"/>
</dbReference>
<dbReference type="PROSITE" id="PS50109">
    <property type="entry name" value="HIS_KIN"/>
    <property type="match status" value="1"/>
</dbReference>
<evidence type="ECO:0000256" key="5">
    <source>
        <dbReference type="ARBA" id="ARBA00022741"/>
    </source>
</evidence>
<dbReference type="InterPro" id="IPR004358">
    <property type="entry name" value="Sig_transdc_His_kin-like_C"/>
</dbReference>
<organism evidence="9 10">
    <name type="scientific">Devosia algicola</name>
    <dbReference type="NCBI Taxonomy" id="3026418"/>
    <lineage>
        <taxon>Bacteria</taxon>
        <taxon>Pseudomonadati</taxon>
        <taxon>Pseudomonadota</taxon>
        <taxon>Alphaproteobacteria</taxon>
        <taxon>Hyphomicrobiales</taxon>
        <taxon>Devosiaceae</taxon>
        <taxon>Devosia</taxon>
    </lineage>
</organism>
<evidence type="ECO:0000256" key="7">
    <source>
        <dbReference type="ARBA" id="ARBA00022840"/>
    </source>
</evidence>
<evidence type="ECO:0000313" key="10">
    <source>
        <dbReference type="Proteomes" id="UP001220530"/>
    </source>
</evidence>
<keyword evidence="10" id="KW-1185">Reference proteome</keyword>
<dbReference type="EMBL" id="CP118246">
    <property type="protein sequence ID" value="WDR04328.1"/>
    <property type="molecule type" value="Genomic_DNA"/>
</dbReference>
<keyword evidence="4" id="KW-0808">Transferase</keyword>
<evidence type="ECO:0000256" key="2">
    <source>
        <dbReference type="ARBA" id="ARBA00012438"/>
    </source>
</evidence>
<evidence type="ECO:0000256" key="3">
    <source>
        <dbReference type="ARBA" id="ARBA00022553"/>
    </source>
</evidence>
<keyword evidence="6" id="KW-0418">Kinase</keyword>
<proteinExistence type="predicted"/>
<protein>
    <recommendedName>
        <fullName evidence="2">histidine kinase</fullName>
        <ecNumber evidence="2">2.7.13.3</ecNumber>
    </recommendedName>
</protein>
<dbReference type="Pfam" id="PF02518">
    <property type="entry name" value="HATPase_c"/>
    <property type="match status" value="1"/>
</dbReference>
<comment type="catalytic activity">
    <reaction evidence="1">
        <text>ATP + protein L-histidine = ADP + protein N-phospho-L-histidine.</text>
        <dbReference type="EC" id="2.7.13.3"/>
    </reaction>
</comment>
<dbReference type="Gene3D" id="3.30.565.10">
    <property type="entry name" value="Histidine kinase-like ATPase, C-terminal domain"/>
    <property type="match status" value="1"/>
</dbReference>
<dbReference type="SUPFAM" id="SSF55874">
    <property type="entry name" value="ATPase domain of HSP90 chaperone/DNA topoisomerase II/histidine kinase"/>
    <property type="match status" value="1"/>
</dbReference>
<dbReference type="SMART" id="SM00387">
    <property type="entry name" value="HATPase_c"/>
    <property type="match status" value="1"/>
</dbReference>
<evidence type="ECO:0000313" key="9">
    <source>
        <dbReference type="EMBL" id="WDR04328.1"/>
    </source>
</evidence>
<evidence type="ECO:0000259" key="8">
    <source>
        <dbReference type="PROSITE" id="PS50109"/>
    </source>
</evidence>
<dbReference type="InterPro" id="IPR005467">
    <property type="entry name" value="His_kinase_dom"/>
</dbReference>
<keyword evidence="7 9" id="KW-0067">ATP-binding</keyword>
<gene>
    <name evidence="9" type="ORF">PSQ19_14105</name>
</gene>
<reference evidence="9 10" key="1">
    <citation type="submission" date="2023-02" db="EMBL/GenBank/DDBJ databases">
        <title>Devosia algicola sp. nov., isolated from the phycosphere of marine algae.</title>
        <authorList>
            <person name="Kim J.M."/>
            <person name="Lee J.K."/>
            <person name="Choi B.J."/>
            <person name="Bayburt H."/>
            <person name="Jeon C.O."/>
        </authorList>
    </citation>
    <scope>NUCLEOTIDE SEQUENCE [LARGE SCALE GENOMIC DNA]</scope>
    <source>
        <strain evidence="9 10">G20-9</strain>
    </source>
</reference>
<dbReference type="GO" id="GO:0005524">
    <property type="term" value="F:ATP binding"/>
    <property type="evidence" value="ECO:0007669"/>
    <property type="project" value="UniProtKB-KW"/>
</dbReference>
<evidence type="ECO:0000256" key="4">
    <source>
        <dbReference type="ARBA" id="ARBA00022679"/>
    </source>
</evidence>
<dbReference type="EC" id="2.7.13.3" evidence="2"/>
<feature type="domain" description="Histidine kinase" evidence="8">
    <location>
        <begin position="61"/>
        <end position="155"/>
    </location>
</feature>
<dbReference type="RefSeq" id="WP_282220710.1">
    <property type="nucleotide sequence ID" value="NZ_CP118246.1"/>
</dbReference>
<dbReference type="InterPro" id="IPR003594">
    <property type="entry name" value="HATPase_dom"/>
</dbReference>
<evidence type="ECO:0000256" key="1">
    <source>
        <dbReference type="ARBA" id="ARBA00000085"/>
    </source>
</evidence>
<name>A0ABY7YSL6_9HYPH</name>
<dbReference type="Proteomes" id="UP001220530">
    <property type="component" value="Chromosome"/>
</dbReference>